<evidence type="ECO:0000313" key="7">
    <source>
        <dbReference type="EMBL" id="TFK32805.1"/>
    </source>
</evidence>
<dbReference type="InterPro" id="IPR050773">
    <property type="entry name" value="CbxX/CfxQ_RuBisCO_ESX"/>
</dbReference>
<evidence type="ECO:0000256" key="2">
    <source>
        <dbReference type="ARBA" id="ARBA00022741"/>
    </source>
</evidence>
<dbReference type="Gene3D" id="1.10.8.60">
    <property type="match status" value="2"/>
</dbReference>
<dbReference type="OrthoDB" id="2423195at2759"/>
<dbReference type="PANTHER" id="PTHR43392:SF2">
    <property type="entry name" value="AAA-TYPE ATPASE FAMILY PROTEIN _ ANKYRIN REPEAT FAMILY PROTEIN"/>
    <property type="match status" value="1"/>
</dbReference>
<dbReference type="PANTHER" id="PTHR43392">
    <property type="entry name" value="AAA-TYPE ATPASE FAMILY PROTEIN / ANKYRIN REPEAT FAMILY PROTEIN"/>
    <property type="match status" value="1"/>
</dbReference>
<dbReference type="GO" id="GO:0004386">
    <property type="term" value="F:helicase activity"/>
    <property type="evidence" value="ECO:0007669"/>
    <property type="project" value="InterPro"/>
</dbReference>
<feature type="domain" description="AAA+ ATPase" evidence="6">
    <location>
        <begin position="1607"/>
        <end position="1725"/>
    </location>
</feature>
<dbReference type="Pfam" id="PF00004">
    <property type="entry name" value="AAA"/>
    <property type="match status" value="3"/>
</dbReference>
<feature type="region of interest" description="Disordered" evidence="5">
    <location>
        <begin position="1221"/>
        <end position="1284"/>
    </location>
</feature>
<feature type="compositionally biased region" description="Basic and acidic residues" evidence="5">
    <location>
        <begin position="2231"/>
        <end position="2243"/>
    </location>
</feature>
<dbReference type="InterPro" id="IPR041627">
    <property type="entry name" value="AAA_lid_6"/>
</dbReference>
<feature type="compositionally biased region" description="Basic and acidic residues" evidence="5">
    <location>
        <begin position="2253"/>
        <end position="2316"/>
    </location>
</feature>
<evidence type="ECO:0000256" key="1">
    <source>
        <dbReference type="ARBA" id="ARBA00010378"/>
    </source>
</evidence>
<dbReference type="Gene3D" id="3.40.50.300">
    <property type="entry name" value="P-loop containing nucleotide triphosphate hydrolases"/>
    <property type="match status" value="5"/>
</dbReference>
<accession>A0A5C3LJC9</accession>
<feature type="compositionally biased region" description="Polar residues" evidence="5">
    <location>
        <begin position="1221"/>
        <end position="1232"/>
    </location>
</feature>
<dbReference type="FunFam" id="3.40.50.300:FF:001660">
    <property type="entry name" value="NF-X1 finger and helicase protein, putative"/>
    <property type="match status" value="1"/>
</dbReference>
<evidence type="ECO:0000256" key="3">
    <source>
        <dbReference type="ARBA" id="ARBA00022840"/>
    </source>
</evidence>
<reference evidence="7 8" key="1">
    <citation type="journal article" date="2019" name="Nat. Ecol. Evol.">
        <title>Megaphylogeny resolves global patterns of mushroom evolution.</title>
        <authorList>
            <person name="Varga T."/>
            <person name="Krizsan K."/>
            <person name="Foldi C."/>
            <person name="Dima B."/>
            <person name="Sanchez-Garcia M."/>
            <person name="Sanchez-Ramirez S."/>
            <person name="Szollosi G.J."/>
            <person name="Szarkandi J.G."/>
            <person name="Papp V."/>
            <person name="Albert L."/>
            <person name="Andreopoulos W."/>
            <person name="Angelini C."/>
            <person name="Antonin V."/>
            <person name="Barry K.W."/>
            <person name="Bougher N.L."/>
            <person name="Buchanan P."/>
            <person name="Buyck B."/>
            <person name="Bense V."/>
            <person name="Catcheside P."/>
            <person name="Chovatia M."/>
            <person name="Cooper J."/>
            <person name="Damon W."/>
            <person name="Desjardin D."/>
            <person name="Finy P."/>
            <person name="Geml J."/>
            <person name="Haridas S."/>
            <person name="Hughes K."/>
            <person name="Justo A."/>
            <person name="Karasinski D."/>
            <person name="Kautmanova I."/>
            <person name="Kiss B."/>
            <person name="Kocsube S."/>
            <person name="Kotiranta H."/>
            <person name="LaButti K.M."/>
            <person name="Lechner B.E."/>
            <person name="Liimatainen K."/>
            <person name="Lipzen A."/>
            <person name="Lukacs Z."/>
            <person name="Mihaltcheva S."/>
            <person name="Morgado L.N."/>
            <person name="Niskanen T."/>
            <person name="Noordeloos M.E."/>
            <person name="Ohm R.A."/>
            <person name="Ortiz-Santana B."/>
            <person name="Ovrebo C."/>
            <person name="Racz N."/>
            <person name="Riley R."/>
            <person name="Savchenko A."/>
            <person name="Shiryaev A."/>
            <person name="Soop K."/>
            <person name="Spirin V."/>
            <person name="Szebenyi C."/>
            <person name="Tomsovsky M."/>
            <person name="Tulloss R.E."/>
            <person name="Uehling J."/>
            <person name="Grigoriev I.V."/>
            <person name="Vagvolgyi C."/>
            <person name="Papp T."/>
            <person name="Martin F.M."/>
            <person name="Miettinen O."/>
            <person name="Hibbett D.S."/>
            <person name="Nagy L.G."/>
        </authorList>
    </citation>
    <scope>NUCLEOTIDE SEQUENCE [LARGE SCALE GENOMIC DNA]</scope>
    <source>
        <strain evidence="7 8">CBS 166.37</strain>
    </source>
</reference>
<feature type="compositionally biased region" description="Basic and acidic residues" evidence="5">
    <location>
        <begin position="2328"/>
        <end position="2347"/>
    </location>
</feature>
<name>A0A5C3LJC9_9AGAR</name>
<dbReference type="Pfam" id="PF17866">
    <property type="entry name" value="AAA_lid_6"/>
    <property type="match status" value="2"/>
</dbReference>
<keyword evidence="4" id="KW-0175">Coiled coil</keyword>
<feature type="region of interest" description="Disordered" evidence="5">
    <location>
        <begin position="2114"/>
        <end position="2347"/>
    </location>
</feature>
<feature type="compositionally biased region" description="Low complexity" evidence="5">
    <location>
        <begin position="2209"/>
        <end position="2229"/>
    </location>
</feature>
<keyword evidence="7" id="KW-0378">Hydrolase</keyword>
<dbReference type="Pfam" id="PF13086">
    <property type="entry name" value="AAA_11"/>
    <property type="match status" value="1"/>
</dbReference>
<keyword evidence="2" id="KW-0547">Nucleotide-binding</keyword>
<feature type="region of interest" description="Disordered" evidence="5">
    <location>
        <begin position="860"/>
        <end position="881"/>
    </location>
</feature>
<keyword evidence="3" id="KW-0067">ATP-binding</keyword>
<dbReference type="FunFam" id="3.40.50.300:FF:000216">
    <property type="entry name" value="Type VII secretion ATPase EccA"/>
    <property type="match status" value="3"/>
</dbReference>
<organism evidence="7 8">
    <name type="scientific">Crucibulum laeve</name>
    <dbReference type="NCBI Taxonomy" id="68775"/>
    <lineage>
        <taxon>Eukaryota</taxon>
        <taxon>Fungi</taxon>
        <taxon>Dikarya</taxon>
        <taxon>Basidiomycota</taxon>
        <taxon>Agaricomycotina</taxon>
        <taxon>Agaricomycetes</taxon>
        <taxon>Agaricomycetidae</taxon>
        <taxon>Agaricales</taxon>
        <taxon>Agaricineae</taxon>
        <taxon>Nidulariaceae</taxon>
        <taxon>Crucibulum</taxon>
    </lineage>
</organism>
<feature type="compositionally biased region" description="Low complexity" evidence="5">
    <location>
        <begin position="2317"/>
        <end position="2327"/>
    </location>
</feature>
<dbReference type="InterPro" id="IPR027417">
    <property type="entry name" value="P-loop_NTPase"/>
</dbReference>
<evidence type="ECO:0000259" key="6">
    <source>
        <dbReference type="SMART" id="SM00382"/>
    </source>
</evidence>
<dbReference type="STRING" id="68775.A0A5C3LJC9"/>
<feature type="domain" description="AAA+ ATPase" evidence="6">
    <location>
        <begin position="1328"/>
        <end position="1462"/>
    </location>
</feature>
<dbReference type="CDD" id="cd00009">
    <property type="entry name" value="AAA"/>
    <property type="match status" value="3"/>
</dbReference>
<dbReference type="CDD" id="cd17936">
    <property type="entry name" value="EEXXEc_NFX1"/>
    <property type="match status" value="1"/>
</dbReference>
<feature type="compositionally biased region" description="Low complexity" evidence="5">
    <location>
        <begin position="2158"/>
        <end position="2196"/>
    </location>
</feature>
<keyword evidence="8" id="KW-1185">Reference proteome</keyword>
<protein>
    <submittedName>
        <fullName evidence="7">P-loop containing nucleoside triphosphate hydrolase protein</fullName>
    </submittedName>
</protein>
<dbReference type="InterPro" id="IPR047187">
    <property type="entry name" value="SF1_C_Upf1"/>
</dbReference>
<dbReference type="FunFam" id="1.10.8.60:FF:000160">
    <property type="entry name" value="WGS project CABT00000000 data, contig 2.55"/>
    <property type="match status" value="1"/>
</dbReference>
<feature type="domain" description="AAA+ ATPase" evidence="6">
    <location>
        <begin position="1884"/>
        <end position="2021"/>
    </location>
</feature>
<sequence>MARILKLNKLLDSVLQGKQAISPSNGNQFLEAVYSQSDPTTCVSRLCASNTGLNSVKIAMRYDLSPAFLNGVATNVLQFLESPELEAINGGQYLQDIILAIVEPPIFWLAFCQAYEGNKLDEKGQHSFAWLLFHLVSFPAESSDVYRIQARSPLILTPLTSSTNPGIATFGKRIQDILTTRSIPPVPLNFSNGSSPGGRHDNDFEDFRKVSILPTANEIDCTEQAFLRPSEVLDDPQTKNSRVSLHLDNQFRLLREDMLYEMREELQIATGKKKGHHRGITIKGLSVVSVYCGKEGRRCKCGIAMQCKEDLPQFKGVKERKKYLLDHRNFLRHQSLGCLVVGNEIVAFPTLHRDEDLLVKTPPIIILLLDGEGSSKNALRKLKTDDDVKLIQIDTAIFSYEPVLKALQQATLLPLSNELLMWEEDSVVSEVICQASPVVQALRNNPHTDLSHVLNTKSIKLDGSQVNSLLAGLTQKLSMIQGPPGTGKSFIGALLAKALHDFTQQTILVVCYTNHALDDILTGLLDIGIPETSMVRLGGKSTARTEPLTLQNQPRTSQLGKSDWAMIQSTKDMQEDLVQQLNTAFDRYTSFKVQSQDVLDHLEFEYPSFYAAFHVPESLDGMTRVGMGGRAVTQSYLIDRWMAGKDAGQYAADMHLSNSTDIWSMSNDARRIQVTQWETEILQELLSEIHAIATEHNRCQDRIDHLFSGRDIGIMQNKRIIGCTTTAAAKYTKSIQAVSPDVVLVEEAGEILESHILTALGSHANQLILIGDHKQLRPKVNHYLLTVEKGEGYDLNMSLFERLIVKGYPHESLTEQHRMRPEISALIRHLTYPELVDAARTKNRPDLHGVQDNIVFIDHDHPEDEDPRLRDRRDMASTSSKQNSFEADMVLKIVRYLAQQGYGSDKLVILTPYLGQLQKLKEILRSETDPVLNDLDTYDLVRAGLMSAATAKMTNKPIRLATIDNYQGEESEIVIVSLTRSNAVCDIGFMFSPERLNVLLSRARNALIMIGNSQTFRNARRGKELWRKLFELLGGGKHIYSGFPIVCRQHPDRKMLLSQPSQFDEECPGGGCDIPCGTMLNCGQHRCPSKCHQLFDHSKMVCEHWVSSNCQKGHVQRWQCGRSIGPGVCKKCERDAAIAEKRRKQEFAAQQKRDAEEAEHLRQVAELDAKIAHEADTKRDACIAEQRRNAIQQKQKDLLSLQGSNFELNTINSITQGSVSRTLSTPATTGLTPQPPSTVAFGTAGQLSSVPEQTSQRISSSDSLDMTTNTPSPSQQEWRRQKSVEGSTNEFIDAIMAMVGLESVKEKILEIKAKIDTSTRQGASLHRERFNITFLGNPGTGKTTVARHYANFLASVKVIPRNEFFETTGSRLANEGVDGIKKQIEMMLNAGGGVVFIDEAYQLTSSHNVGGAQVLDFLLAEMENNVGKLVFILAGYSKEMEKYFEHNPGLRSRVPHELRFMDYTDKELLLMLQDIVQKEFHGRMKVEGGIQGLYCRIAVRRLGRRRGHDGFGNARDLQNLFTRIRGRQALRLSKERRSGQMADDFELSAEDVIGPDPSQAMAKSTSWERLQNLTGLKDVKESVRTLVDSIQVNYRRELEEKEPIQISLHRVFLGSPGTGKTTVAKLYGQILADLGLLSKGEVLVKNPADFIGSHIGESEAKTKGILANAMGKVLVIDEAYMLHSASDGHSSGAGAFKTAVIDAIVAEVQSEPGEDRCLLLLGYKEQMMNMFQNVNAGLTRRFKIEDAFNFEDFSESELLQILNFKLKEQNLAATDDAKAVAMEVLNRNRMRPNFGNAGEVENLLGKAKGLWLSRFHQVAAQDRPTNIVFEPQDFDTAFNRASHASIADLFSDIVGHDDVKRKITEYQQIANTCKARKVDPRERIPTNFVFKGPPGTGKTTIARKMGQVYFDMGILSTRDVIECSASDLVGEYVGHTGPKTRKLFEKALGKVLFIDEAYRLGEGRFAQEAVDELVGLLTHESFKSKVIVILAGYDEDMNKLLSVNSGLSSRFPNDIIFHNMEPAGCLEVLRKQLQKNNVCLDDLADASSAGYHEMTRLVKDLTSLPGWGNARDMVTLSTNMINFALLNATGSDAIIKLEAQDAIGCTRTMITERSARKLSTNRRHVTNDDEPPVQGSSVLPASPVATRAGTSTAGPPTQRRQQAQGRSARRNAAPPSQQPQHRQQPPQQPQHPQRSQNLQRPQQHKGPRQVRPQQTQQPQQRQEPQQSHVQPRRDSGVSDEEWRQLQTAQRAAETAEREAQRAISNLRRERDNEIRRMKAQRELVEQPAREQAQVRDHARREELKRKHEEARMKEQAARAAKAQAERLLQARKEQEKRKREQEAKAQQKLRELGRCPVGYRWINRGSFYQCEGGSHRVATSELGL</sequence>
<comment type="similarity">
    <text evidence="1">Belongs to the CbxX/CfxQ family.</text>
</comment>
<dbReference type="Proteomes" id="UP000308652">
    <property type="component" value="Unassembled WGS sequence"/>
</dbReference>
<feature type="coiled-coil region" evidence="4">
    <location>
        <begin position="1138"/>
        <end position="1168"/>
    </location>
</feature>
<dbReference type="InterPro" id="IPR041679">
    <property type="entry name" value="DNA2/NAM7-like_C"/>
</dbReference>
<dbReference type="SUPFAM" id="SSF52540">
    <property type="entry name" value="P-loop containing nucleoside triphosphate hydrolases"/>
    <property type="match status" value="4"/>
</dbReference>
<dbReference type="InterPro" id="IPR003593">
    <property type="entry name" value="AAA+_ATPase"/>
</dbReference>
<dbReference type="CDD" id="cd06008">
    <property type="entry name" value="NF-X1-zinc-finger"/>
    <property type="match status" value="1"/>
</dbReference>
<dbReference type="GO" id="GO:0016887">
    <property type="term" value="F:ATP hydrolysis activity"/>
    <property type="evidence" value="ECO:0007669"/>
    <property type="project" value="InterPro"/>
</dbReference>
<evidence type="ECO:0000313" key="8">
    <source>
        <dbReference type="Proteomes" id="UP000308652"/>
    </source>
</evidence>
<dbReference type="CDD" id="cd18808">
    <property type="entry name" value="SF1_C_Upf1"/>
    <property type="match status" value="1"/>
</dbReference>
<dbReference type="Pfam" id="PF13087">
    <property type="entry name" value="AAA_12"/>
    <property type="match status" value="1"/>
</dbReference>
<dbReference type="InterPro" id="IPR000641">
    <property type="entry name" value="CbxX/CfxQ"/>
</dbReference>
<proteinExistence type="inferred from homology"/>
<dbReference type="PRINTS" id="PR00819">
    <property type="entry name" value="CBXCFQXSUPER"/>
</dbReference>
<feature type="domain" description="AAA+ ATPase" evidence="6">
    <location>
        <begin position="474"/>
        <end position="881"/>
    </location>
</feature>
<dbReference type="SMART" id="SM00382">
    <property type="entry name" value="AAA"/>
    <property type="match status" value="4"/>
</dbReference>
<dbReference type="EMBL" id="ML213663">
    <property type="protein sequence ID" value="TFK32805.1"/>
    <property type="molecule type" value="Genomic_DNA"/>
</dbReference>
<dbReference type="GO" id="GO:0005524">
    <property type="term" value="F:ATP binding"/>
    <property type="evidence" value="ECO:0007669"/>
    <property type="project" value="UniProtKB-KW"/>
</dbReference>
<gene>
    <name evidence="7" type="ORF">BDQ12DRAFT_692013</name>
</gene>
<dbReference type="InterPro" id="IPR041677">
    <property type="entry name" value="DNA2/NAM7_AAA_11"/>
</dbReference>
<feature type="compositionally biased region" description="Basic and acidic residues" evidence="5">
    <location>
        <begin position="860"/>
        <end position="875"/>
    </location>
</feature>
<feature type="compositionally biased region" description="Polar residues" evidence="5">
    <location>
        <begin position="1245"/>
        <end position="1276"/>
    </location>
</feature>
<evidence type="ECO:0000256" key="5">
    <source>
        <dbReference type="SAM" id="MobiDB-lite"/>
    </source>
</evidence>
<evidence type="ECO:0000256" key="4">
    <source>
        <dbReference type="SAM" id="Coils"/>
    </source>
</evidence>
<dbReference type="InterPro" id="IPR003959">
    <property type="entry name" value="ATPase_AAA_core"/>
</dbReference>